<feature type="domain" description="Methyl-accepting transducer" evidence="5">
    <location>
        <begin position="314"/>
        <end position="529"/>
    </location>
</feature>
<dbReference type="SMART" id="SM00304">
    <property type="entry name" value="HAMP"/>
    <property type="match status" value="1"/>
</dbReference>
<dbReference type="PANTHER" id="PTHR43531:SF11">
    <property type="entry name" value="METHYL-ACCEPTING CHEMOTAXIS PROTEIN 3"/>
    <property type="match status" value="1"/>
</dbReference>
<gene>
    <name evidence="7" type="ORF">MNBD_GAMMA12-3151</name>
</gene>
<dbReference type="PANTHER" id="PTHR43531">
    <property type="entry name" value="PROTEIN ICFG"/>
    <property type="match status" value="1"/>
</dbReference>
<dbReference type="GO" id="GO:0007165">
    <property type="term" value="P:signal transduction"/>
    <property type="evidence" value="ECO:0007669"/>
    <property type="project" value="InterPro"/>
</dbReference>
<keyword evidence="4" id="KW-0812">Transmembrane</keyword>
<evidence type="ECO:0000256" key="3">
    <source>
        <dbReference type="SAM" id="MobiDB-lite"/>
    </source>
</evidence>
<evidence type="ECO:0000256" key="2">
    <source>
        <dbReference type="ARBA" id="ARBA00029447"/>
    </source>
</evidence>
<keyword evidence="4" id="KW-0472">Membrane</keyword>
<feature type="compositionally biased region" description="Low complexity" evidence="3">
    <location>
        <begin position="352"/>
        <end position="365"/>
    </location>
</feature>
<reference evidence="7" key="1">
    <citation type="submission" date="2018-06" db="EMBL/GenBank/DDBJ databases">
        <authorList>
            <person name="Zhirakovskaya E."/>
        </authorList>
    </citation>
    <scope>NUCLEOTIDE SEQUENCE</scope>
</reference>
<dbReference type="Pfam" id="PF00672">
    <property type="entry name" value="HAMP"/>
    <property type="match status" value="1"/>
</dbReference>
<evidence type="ECO:0000256" key="4">
    <source>
        <dbReference type="SAM" id="Phobius"/>
    </source>
</evidence>
<feature type="compositionally biased region" description="Low complexity" evidence="3">
    <location>
        <begin position="328"/>
        <end position="345"/>
    </location>
</feature>
<dbReference type="PROSITE" id="PS50111">
    <property type="entry name" value="CHEMOTAXIS_TRANSDUC_2"/>
    <property type="match status" value="1"/>
</dbReference>
<dbReference type="SMART" id="SM00283">
    <property type="entry name" value="MA"/>
    <property type="match status" value="1"/>
</dbReference>
<feature type="non-terminal residue" evidence="7">
    <location>
        <position position="1"/>
    </location>
</feature>
<dbReference type="FunFam" id="1.10.287.950:FF:000001">
    <property type="entry name" value="Methyl-accepting chemotaxis sensory transducer"/>
    <property type="match status" value="1"/>
</dbReference>
<evidence type="ECO:0000259" key="6">
    <source>
        <dbReference type="PROSITE" id="PS50885"/>
    </source>
</evidence>
<dbReference type="CDD" id="cd06225">
    <property type="entry name" value="HAMP"/>
    <property type="match status" value="1"/>
</dbReference>
<dbReference type="GO" id="GO:0005886">
    <property type="term" value="C:plasma membrane"/>
    <property type="evidence" value="ECO:0007669"/>
    <property type="project" value="TreeGrafter"/>
</dbReference>
<feature type="transmembrane region" description="Helical" evidence="4">
    <location>
        <begin position="234"/>
        <end position="254"/>
    </location>
</feature>
<dbReference type="PROSITE" id="PS50885">
    <property type="entry name" value="HAMP"/>
    <property type="match status" value="1"/>
</dbReference>
<dbReference type="Pfam" id="PF00015">
    <property type="entry name" value="MCPsignal"/>
    <property type="match status" value="1"/>
</dbReference>
<dbReference type="GO" id="GO:0006935">
    <property type="term" value="P:chemotaxis"/>
    <property type="evidence" value="ECO:0007669"/>
    <property type="project" value="UniProtKB-KW"/>
</dbReference>
<comment type="similarity">
    <text evidence="2">Belongs to the methyl-accepting chemotaxis (MCP) protein family.</text>
</comment>
<accession>A0A3B0YCI6</accession>
<dbReference type="AlphaFoldDB" id="A0A3B0YCI6"/>
<dbReference type="InterPro" id="IPR051310">
    <property type="entry name" value="MCP_chemotaxis"/>
</dbReference>
<dbReference type="EMBL" id="UOFL01000159">
    <property type="protein sequence ID" value="VAW78565.1"/>
    <property type="molecule type" value="Genomic_DNA"/>
</dbReference>
<protein>
    <submittedName>
        <fullName evidence="7">Methyl-accepting chemotaxis protein I (Serine chemoreceptor protein)</fullName>
    </submittedName>
</protein>
<evidence type="ECO:0000259" key="5">
    <source>
        <dbReference type="PROSITE" id="PS50111"/>
    </source>
</evidence>
<organism evidence="7">
    <name type="scientific">hydrothermal vent metagenome</name>
    <dbReference type="NCBI Taxonomy" id="652676"/>
    <lineage>
        <taxon>unclassified sequences</taxon>
        <taxon>metagenomes</taxon>
        <taxon>ecological metagenomes</taxon>
    </lineage>
</organism>
<evidence type="ECO:0000313" key="7">
    <source>
        <dbReference type="EMBL" id="VAW78565.1"/>
    </source>
</evidence>
<dbReference type="InterPro" id="IPR003660">
    <property type="entry name" value="HAMP_dom"/>
</dbReference>
<dbReference type="InterPro" id="IPR004089">
    <property type="entry name" value="MCPsignal_dom"/>
</dbReference>
<dbReference type="Gene3D" id="1.10.287.950">
    <property type="entry name" value="Methyl-accepting chemotaxis protein"/>
    <property type="match status" value="1"/>
</dbReference>
<feature type="region of interest" description="Disordered" evidence="3">
    <location>
        <begin position="328"/>
        <end position="383"/>
    </location>
</feature>
<keyword evidence="4" id="KW-1133">Transmembrane helix</keyword>
<feature type="compositionally biased region" description="Polar residues" evidence="3">
    <location>
        <begin position="366"/>
        <end position="376"/>
    </location>
</feature>
<keyword evidence="7" id="KW-0675">Receptor</keyword>
<keyword evidence="1" id="KW-0145">Chemotaxis</keyword>
<sequence length="544" mass="59011">FSLKGADTSFQASQDISHKLIETYKNLNHEVVQIKDQMILIGNSTSTLQSKLQSVLLEEDKDLITEVTSARKKFHHALSGLDKRLVSIEVIVKEVLAKKGATPKAKNVKSSKKGQPQTKAAIKISNKMKLQQLKVSNRKSLTLLTLLNSNISRLFQDFSKSNDRTLAFARKEKFESAVNNYIYEDQSRADQVNKLVHKISVVLDRFIVGINKAETLVETIYLKKAKVAMDKQRWMIYMILSLVSLFIAVIAVFFSNKKFASPLKIMSGLMMKASEGDTTVEIPKAGKDEIGQLSHSLNTLIKNTRGVITKVKTSVSGLSDAAKQVASTSQSLSSGSSEQAASVEETSASIEQMSASISQNSDSSQTTDKIATQSAKAANEGGEAVRNTVEAMTQIAEKITIIEDISYQTNMLALNAAIEAARAGEHGKGFAVVAAEVRKLAERSQTAASEIGELTSNSVVVAKRAGDLLGQMVPDINQTADLVQDIAAASEEQSTGVGQISSAMQQLDKVTQQSAASSEELAATAEEMRDQSQQLQKVIGFFKI</sequence>
<evidence type="ECO:0000256" key="1">
    <source>
        <dbReference type="ARBA" id="ARBA00022500"/>
    </source>
</evidence>
<proteinExistence type="inferred from homology"/>
<feature type="domain" description="HAMP" evidence="6">
    <location>
        <begin position="257"/>
        <end position="309"/>
    </location>
</feature>
<name>A0A3B0YCI6_9ZZZZ</name>
<dbReference type="SUPFAM" id="SSF58104">
    <property type="entry name" value="Methyl-accepting chemotaxis protein (MCP) signaling domain"/>
    <property type="match status" value="1"/>
</dbReference>
<dbReference type="GO" id="GO:0004888">
    <property type="term" value="F:transmembrane signaling receptor activity"/>
    <property type="evidence" value="ECO:0007669"/>
    <property type="project" value="TreeGrafter"/>
</dbReference>